<evidence type="ECO:0000313" key="3">
    <source>
        <dbReference type="WBParaSite" id="NBR_0002060901-mRNA-1"/>
    </source>
</evidence>
<organism evidence="3">
    <name type="scientific">Nippostrongylus brasiliensis</name>
    <name type="common">Rat hookworm</name>
    <dbReference type="NCBI Taxonomy" id="27835"/>
    <lineage>
        <taxon>Eukaryota</taxon>
        <taxon>Metazoa</taxon>
        <taxon>Ecdysozoa</taxon>
        <taxon>Nematoda</taxon>
        <taxon>Chromadorea</taxon>
        <taxon>Rhabditida</taxon>
        <taxon>Rhabditina</taxon>
        <taxon>Rhabditomorpha</taxon>
        <taxon>Strongyloidea</taxon>
        <taxon>Heligmosomidae</taxon>
        <taxon>Nippostrongylus</taxon>
    </lineage>
</organism>
<gene>
    <name evidence="1" type="ORF">NBR_LOCUS20610</name>
</gene>
<proteinExistence type="predicted"/>
<dbReference type="WBParaSite" id="NBR_0002060901-mRNA-1">
    <property type="protein sequence ID" value="NBR_0002060901-mRNA-1"/>
    <property type="gene ID" value="NBR_0002060901"/>
</dbReference>
<dbReference type="AlphaFoldDB" id="A0A0N4YTN7"/>
<dbReference type="Proteomes" id="UP000271162">
    <property type="component" value="Unassembled WGS sequence"/>
</dbReference>
<accession>A0A0N4YTN7</accession>
<evidence type="ECO:0000313" key="1">
    <source>
        <dbReference type="EMBL" id="VDL84347.1"/>
    </source>
</evidence>
<sequence>MELKSFSSKPPVSSVVPSIIDLLERETVTSPIVPVSCHGTPVGPAHTRNTKNTKSIIEGFDKEIRPAQRRANWRPFDVLWNPAGRLSSNGRHGISLASAPPDIRQLAPCDCVSDLRLSM</sequence>
<reference evidence="3" key="1">
    <citation type="submission" date="2017-02" db="UniProtKB">
        <authorList>
            <consortium name="WormBaseParasite"/>
        </authorList>
    </citation>
    <scope>IDENTIFICATION</scope>
</reference>
<keyword evidence="2" id="KW-1185">Reference proteome</keyword>
<protein>
    <submittedName>
        <fullName evidence="1 3">Uncharacterized protein</fullName>
    </submittedName>
</protein>
<evidence type="ECO:0000313" key="2">
    <source>
        <dbReference type="Proteomes" id="UP000271162"/>
    </source>
</evidence>
<dbReference type="EMBL" id="UYSL01025323">
    <property type="protein sequence ID" value="VDL84347.1"/>
    <property type="molecule type" value="Genomic_DNA"/>
</dbReference>
<reference evidence="1 2" key="2">
    <citation type="submission" date="2018-11" db="EMBL/GenBank/DDBJ databases">
        <authorList>
            <consortium name="Pathogen Informatics"/>
        </authorList>
    </citation>
    <scope>NUCLEOTIDE SEQUENCE [LARGE SCALE GENOMIC DNA]</scope>
</reference>
<name>A0A0N4YTN7_NIPBR</name>